<feature type="non-terminal residue" evidence="2">
    <location>
        <position position="1"/>
    </location>
</feature>
<dbReference type="EMBL" id="JAMKFB020000004">
    <property type="protein sequence ID" value="KAL0196512.1"/>
    <property type="molecule type" value="Genomic_DNA"/>
</dbReference>
<accession>A0ABD0RF92</accession>
<protein>
    <recommendedName>
        <fullName evidence="1">Ig-like domain-containing protein</fullName>
    </recommendedName>
</protein>
<feature type="non-terminal residue" evidence="2">
    <location>
        <position position="74"/>
    </location>
</feature>
<dbReference type="PROSITE" id="PS50835">
    <property type="entry name" value="IG_LIKE"/>
    <property type="match status" value="1"/>
</dbReference>
<comment type="caution">
    <text evidence="2">The sequence shown here is derived from an EMBL/GenBank/DDBJ whole genome shotgun (WGS) entry which is preliminary data.</text>
</comment>
<dbReference type="Proteomes" id="UP001529510">
    <property type="component" value="Unassembled WGS sequence"/>
</dbReference>
<evidence type="ECO:0000259" key="1">
    <source>
        <dbReference type="PROSITE" id="PS50835"/>
    </source>
</evidence>
<feature type="domain" description="Ig-like" evidence="1">
    <location>
        <begin position="1"/>
        <end position="74"/>
    </location>
</feature>
<dbReference type="InterPro" id="IPR036179">
    <property type="entry name" value="Ig-like_dom_sf"/>
</dbReference>
<name>A0ABD0RF92_CIRMR</name>
<dbReference type="InterPro" id="IPR013783">
    <property type="entry name" value="Ig-like_fold"/>
</dbReference>
<dbReference type="PANTHER" id="PTHR46013">
    <property type="entry name" value="VASCULAR CELL ADHESION MOLECULE 1"/>
    <property type="match status" value="1"/>
</dbReference>
<reference evidence="2 3" key="1">
    <citation type="submission" date="2024-05" db="EMBL/GenBank/DDBJ databases">
        <title>Genome sequencing and assembly of Indian major carp, Cirrhinus mrigala (Hamilton, 1822).</title>
        <authorList>
            <person name="Mohindra V."/>
            <person name="Chowdhury L.M."/>
            <person name="Lal K."/>
            <person name="Jena J.K."/>
        </authorList>
    </citation>
    <scope>NUCLEOTIDE SEQUENCE [LARGE SCALE GENOMIC DNA]</scope>
    <source>
        <strain evidence="2">CM1030</strain>
        <tissue evidence="2">Blood</tissue>
    </source>
</reference>
<dbReference type="PANTHER" id="PTHR46013:SF4">
    <property type="entry name" value="B-CELL RECEPTOR CD22-RELATED"/>
    <property type="match status" value="1"/>
</dbReference>
<dbReference type="InterPro" id="IPR007110">
    <property type="entry name" value="Ig-like_dom"/>
</dbReference>
<evidence type="ECO:0000313" key="3">
    <source>
        <dbReference type="Proteomes" id="UP001529510"/>
    </source>
</evidence>
<gene>
    <name evidence="2" type="ORF">M9458_010084</name>
</gene>
<proteinExistence type="predicted"/>
<keyword evidence="3" id="KW-1185">Reference proteome</keyword>
<organism evidence="2 3">
    <name type="scientific">Cirrhinus mrigala</name>
    <name type="common">Mrigala</name>
    <dbReference type="NCBI Taxonomy" id="683832"/>
    <lineage>
        <taxon>Eukaryota</taxon>
        <taxon>Metazoa</taxon>
        <taxon>Chordata</taxon>
        <taxon>Craniata</taxon>
        <taxon>Vertebrata</taxon>
        <taxon>Euteleostomi</taxon>
        <taxon>Actinopterygii</taxon>
        <taxon>Neopterygii</taxon>
        <taxon>Teleostei</taxon>
        <taxon>Ostariophysi</taxon>
        <taxon>Cypriniformes</taxon>
        <taxon>Cyprinidae</taxon>
        <taxon>Labeoninae</taxon>
        <taxon>Labeonini</taxon>
        <taxon>Cirrhinus</taxon>
    </lineage>
</organism>
<dbReference type="SUPFAM" id="SSF48726">
    <property type="entry name" value="Immunoglobulin"/>
    <property type="match status" value="1"/>
</dbReference>
<sequence length="74" mass="8265">SVMEGKPVTLNCSSDANPAELNYTWYTETGSQFELLQTGYNHTYIVTNPTYGAWYGCKAQNQHGQCNAKIQLDV</sequence>
<evidence type="ECO:0000313" key="2">
    <source>
        <dbReference type="EMBL" id="KAL0196512.1"/>
    </source>
</evidence>
<dbReference type="Gene3D" id="2.60.40.10">
    <property type="entry name" value="Immunoglobulins"/>
    <property type="match status" value="1"/>
</dbReference>
<dbReference type="Pfam" id="PF13895">
    <property type="entry name" value="Ig_2"/>
    <property type="match status" value="1"/>
</dbReference>
<dbReference type="AlphaFoldDB" id="A0ABD0RF92"/>